<feature type="compositionally biased region" description="Polar residues" evidence="1">
    <location>
        <begin position="70"/>
        <end position="103"/>
    </location>
</feature>
<name>A0A6H5FYM2_9HEMI</name>
<protein>
    <submittedName>
        <fullName evidence="2">Uncharacterized protein</fullName>
    </submittedName>
</protein>
<dbReference type="EMBL" id="CADCXU010002525">
    <property type="protein sequence ID" value="CAA9994768.1"/>
    <property type="molecule type" value="Genomic_DNA"/>
</dbReference>
<evidence type="ECO:0000313" key="2">
    <source>
        <dbReference type="EMBL" id="CAA9994768.1"/>
    </source>
</evidence>
<evidence type="ECO:0000256" key="1">
    <source>
        <dbReference type="SAM" id="MobiDB-lite"/>
    </source>
</evidence>
<gene>
    <name evidence="2" type="ORF">NTEN_LOCUS1584</name>
</gene>
<keyword evidence="3" id="KW-1185">Reference proteome</keyword>
<evidence type="ECO:0000313" key="3">
    <source>
        <dbReference type="Proteomes" id="UP000479000"/>
    </source>
</evidence>
<dbReference type="Proteomes" id="UP000479000">
    <property type="component" value="Unassembled WGS sequence"/>
</dbReference>
<reference evidence="2 3" key="1">
    <citation type="submission" date="2020-02" db="EMBL/GenBank/DDBJ databases">
        <authorList>
            <person name="Ferguson B K."/>
        </authorList>
    </citation>
    <scope>NUCLEOTIDE SEQUENCE [LARGE SCALE GENOMIC DNA]</scope>
</reference>
<proteinExistence type="predicted"/>
<dbReference type="AlphaFoldDB" id="A0A6H5FYM2"/>
<accession>A0A6H5FYM2</accession>
<feature type="region of interest" description="Disordered" evidence="1">
    <location>
        <begin position="61"/>
        <end position="103"/>
    </location>
</feature>
<sequence length="103" mass="11673">MRAEKRQLKTSISGRKISLSVNYSIQGRLLAGAEEHVHPLAKMRKKNRRSQYFHLLCKYGSKKRKKKANPESTILIENSPHSSNSLKQGPACTRSTLLRTPLS</sequence>
<organism evidence="2 3">
    <name type="scientific">Nesidiocoris tenuis</name>
    <dbReference type="NCBI Taxonomy" id="355587"/>
    <lineage>
        <taxon>Eukaryota</taxon>
        <taxon>Metazoa</taxon>
        <taxon>Ecdysozoa</taxon>
        <taxon>Arthropoda</taxon>
        <taxon>Hexapoda</taxon>
        <taxon>Insecta</taxon>
        <taxon>Pterygota</taxon>
        <taxon>Neoptera</taxon>
        <taxon>Paraneoptera</taxon>
        <taxon>Hemiptera</taxon>
        <taxon>Heteroptera</taxon>
        <taxon>Panheteroptera</taxon>
        <taxon>Cimicomorpha</taxon>
        <taxon>Miridae</taxon>
        <taxon>Dicyphina</taxon>
        <taxon>Nesidiocoris</taxon>
    </lineage>
</organism>